<protein>
    <submittedName>
        <fullName evidence="1">Glycosyltransferase</fullName>
    </submittedName>
</protein>
<keyword evidence="1" id="KW-0808">Transferase</keyword>
<proteinExistence type="predicted"/>
<name>A0A556QPW4_9BACT</name>
<comment type="caution">
    <text evidence="1">The sequence shown here is derived from an EMBL/GenBank/DDBJ whole genome shotgun (WGS) entry which is preliminary data.</text>
</comment>
<dbReference type="Proteomes" id="UP000315648">
    <property type="component" value="Unassembled WGS sequence"/>
</dbReference>
<dbReference type="EMBL" id="VMBG01000001">
    <property type="protein sequence ID" value="TSJ78688.1"/>
    <property type="molecule type" value="Genomic_DNA"/>
</dbReference>
<dbReference type="RefSeq" id="WP_144229029.1">
    <property type="nucleotide sequence ID" value="NZ_CBCRVV010000002.1"/>
</dbReference>
<accession>A0A556QPW4</accession>
<keyword evidence="2" id="KW-1185">Reference proteome</keyword>
<evidence type="ECO:0000313" key="2">
    <source>
        <dbReference type="Proteomes" id="UP000315648"/>
    </source>
</evidence>
<sequence>MTDSSRSPREPLFLFYEEPDPDRWFPGDRHIRRFIRRLVRGPHKPGGVMRWYLNLRAGLDQLGVTYRVNDYRGLRRTPGAWAHVIGQHHVINKIPAGHPIVYGPAIADHPRETSFFGQADIRLLLIPCAWFKAMYDRDLAWSGPRAVWPAGVDVELWHPPATTPPSNEVLLYDKIHWDRDRYEPELLNPIIQSLTQAGMKIHHMRYGFYKEEDFRDLLKRIGSMVFLCEHETQGFAYLQTLSSGVPILAWDRGGLWQDPNYYPALVEFEPVCSVPYFDERCGERFKDFTEFHDKLPAFLDSVRHARYQPRAYVTENLTLAGQSAAYLKLSQAAMHGDLPSPS</sequence>
<gene>
    <name evidence="1" type="ORF">FPL22_05120</name>
</gene>
<dbReference type="OrthoDB" id="7374792at2"/>
<dbReference type="GO" id="GO:0016740">
    <property type="term" value="F:transferase activity"/>
    <property type="evidence" value="ECO:0007669"/>
    <property type="project" value="UniProtKB-KW"/>
</dbReference>
<dbReference type="AlphaFoldDB" id="A0A556QPW4"/>
<reference evidence="1 2" key="1">
    <citation type="submission" date="2019-07" db="EMBL/GenBank/DDBJ databases">
        <title>Description of 53C-WASEF.</title>
        <authorList>
            <person name="Pitt A."/>
            <person name="Hahn M.W."/>
        </authorList>
    </citation>
    <scope>NUCLEOTIDE SEQUENCE [LARGE SCALE GENOMIC DNA]</scope>
    <source>
        <strain evidence="1 2">53C-WASEF</strain>
    </source>
</reference>
<organism evidence="1 2">
    <name type="scientific">Rariglobus hedericola</name>
    <dbReference type="NCBI Taxonomy" id="2597822"/>
    <lineage>
        <taxon>Bacteria</taxon>
        <taxon>Pseudomonadati</taxon>
        <taxon>Verrucomicrobiota</taxon>
        <taxon>Opitutia</taxon>
        <taxon>Opitutales</taxon>
        <taxon>Opitutaceae</taxon>
        <taxon>Rariglobus</taxon>
    </lineage>
</organism>
<dbReference type="SUPFAM" id="SSF53756">
    <property type="entry name" value="UDP-Glycosyltransferase/glycogen phosphorylase"/>
    <property type="match status" value="1"/>
</dbReference>
<evidence type="ECO:0000313" key="1">
    <source>
        <dbReference type="EMBL" id="TSJ78688.1"/>
    </source>
</evidence>